<comment type="caution">
    <text evidence="2">The sequence shown here is derived from an EMBL/GenBank/DDBJ whole genome shotgun (WGS) entry which is preliminary data.</text>
</comment>
<keyword evidence="3" id="KW-1185">Reference proteome</keyword>
<gene>
    <name evidence="2" type="ORF">INT43_001376</name>
</gene>
<accession>A0A8H7PLM4</accession>
<feature type="region of interest" description="Disordered" evidence="1">
    <location>
        <begin position="112"/>
        <end position="147"/>
    </location>
</feature>
<feature type="region of interest" description="Disordered" evidence="1">
    <location>
        <begin position="159"/>
        <end position="179"/>
    </location>
</feature>
<reference evidence="2" key="1">
    <citation type="submission" date="2020-12" db="EMBL/GenBank/DDBJ databases">
        <title>Metabolic potential, ecology and presence of endohyphal bacteria is reflected in genomic diversity of Mucoromycotina.</title>
        <authorList>
            <person name="Muszewska A."/>
            <person name="Okrasinska A."/>
            <person name="Steczkiewicz K."/>
            <person name="Drgas O."/>
            <person name="Orlowska M."/>
            <person name="Perlinska-Lenart U."/>
            <person name="Aleksandrzak-Piekarczyk T."/>
            <person name="Szatraj K."/>
            <person name="Zielenkiewicz U."/>
            <person name="Pilsyk S."/>
            <person name="Malc E."/>
            <person name="Mieczkowski P."/>
            <person name="Kruszewska J.S."/>
            <person name="Biernat P."/>
            <person name="Pawlowska J."/>
        </authorList>
    </citation>
    <scope>NUCLEOTIDE SEQUENCE</scope>
    <source>
        <strain evidence="2">WA0000067209</strain>
    </source>
</reference>
<evidence type="ECO:0000313" key="2">
    <source>
        <dbReference type="EMBL" id="KAG2175729.1"/>
    </source>
</evidence>
<dbReference type="Proteomes" id="UP000654370">
    <property type="component" value="Unassembled WGS sequence"/>
</dbReference>
<organism evidence="2 3">
    <name type="scientific">Mortierella isabellina</name>
    <name type="common">Filamentous fungus</name>
    <name type="synonym">Umbelopsis isabellina</name>
    <dbReference type="NCBI Taxonomy" id="91625"/>
    <lineage>
        <taxon>Eukaryota</taxon>
        <taxon>Fungi</taxon>
        <taxon>Fungi incertae sedis</taxon>
        <taxon>Mucoromycota</taxon>
        <taxon>Mucoromycotina</taxon>
        <taxon>Umbelopsidomycetes</taxon>
        <taxon>Umbelopsidales</taxon>
        <taxon>Umbelopsidaceae</taxon>
        <taxon>Umbelopsis</taxon>
    </lineage>
</organism>
<name>A0A8H7PLM4_MORIS</name>
<dbReference type="OrthoDB" id="2423722at2759"/>
<dbReference type="EMBL" id="JAEPQZ010000011">
    <property type="protein sequence ID" value="KAG2175729.1"/>
    <property type="molecule type" value="Genomic_DNA"/>
</dbReference>
<dbReference type="AlphaFoldDB" id="A0A8H7PLM4"/>
<feature type="compositionally biased region" description="Low complexity" evidence="1">
    <location>
        <begin position="131"/>
        <end position="141"/>
    </location>
</feature>
<feature type="compositionally biased region" description="Low complexity" evidence="1">
    <location>
        <begin position="162"/>
        <end position="173"/>
    </location>
</feature>
<protein>
    <submittedName>
        <fullName evidence="2">Uncharacterized protein</fullName>
    </submittedName>
</protein>
<evidence type="ECO:0000313" key="3">
    <source>
        <dbReference type="Proteomes" id="UP000654370"/>
    </source>
</evidence>
<evidence type="ECO:0000256" key="1">
    <source>
        <dbReference type="SAM" id="MobiDB-lite"/>
    </source>
</evidence>
<feature type="compositionally biased region" description="Polar residues" evidence="1">
    <location>
        <begin position="112"/>
        <end position="122"/>
    </location>
</feature>
<sequence length="233" mass="25136">MSFRRSSSTVQRDLSSLESGKASIIIRSHKGESRYDSQTASALSASKSSLTEKHTLHTDVNSINSSDIIDLQSETADFDAASQQALANVLAAAIQFSTIPVNQRSSLSSGRASVVLPTSHSEQPICRRDSGSSMSSNDSTSPKTPTNIRRLSSFFGLNGIKSSSQQRRPSTSTLDGNDECNIVKTNDTFGLQDLLDRGIQVKEISATRRKMVVPDNIVNPMPSISVARPSFAR</sequence>
<proteinExistence type="predicted"/>